<dbReference type="PANTHER" id="PTHR23081:SF36">
    <property type="entry name" value="RNA POLYMERASE II SUBUNIT A C-TERMINAL DOMAIN PHOSPHATASE"/>
    <property type="match status" value="1"/>
</dbReference>
<dbReference type="InterPro" id="IPR036412">
    <property type="entry name" value="HAD-like_sf"/>
</dbReference>
<evidence type="ECO:0000313" key="9">
    <source>
        <dbReference type="Proteomes" id="UP001428341"/>
    </source>
</evidence>
<comment type="catalytic activity">
    <reaction evidence="5">
        <text>O-phospho-L-seryl-[protein] + H2O = L-seryl-[protein] + phosphate</text>
        <dbReference type="Rhea" id="RHEA:20629"/>
        <dbReference type="Rhea" id="RHEA-COMP:9863"/>
        <dbReference type="Rhea" id="RHEA-COMP:11604"/>
        <dbReference type="ChEBI" id="CHEBI:15377"/>
        <dbReference type="ChEBI" id="CHEBI:29999"/>
        <dbReference type="ChEBI" id="CHEBI:43474"/>
        <dbReference type="ChEBI" id="CHEBI:83421"/>
        <dbReference type="EC" id="3.1.3.16"/>
    </reaction>
</comment>
<dbReference type="InterPro" id="IPR039189">
    <property type="entry name" value="Fcp1"/>
</dbReference>
<comment type="catalytic activity">
    <reaction evidence="6">
        <text>O-phospho-L-threonyl-[protein] + H2O = L-threonyl-[protein] + phosphate</text>
        <dbReference type="Rhea" id="RHEA:47004"/>
        <dbReference type="Rhea" id="RHEA-COMP:11060"/>
        <dbReference type="Rhea" id="RHEA-COMP:11605"/>
        <dbReference type="ChEBI" id="CHEBI:15377"/>
        <dbReference type="ChEBI" id="CHEBI:30013"/>
        <dbReference type="ChEBI" id="CHEBI:43474"/>
        <dbReference type="ChEBI" id="CHEBI:61977"/>
        <dbReference type="EC" id="3.1.3.16"/>
    </reaction>
</comment>
<dbReference type="AlphaFoldDB" id="A0AAP0QB36"/>
<evidence type="ECO:0000259" key="7">
    <source>
        <dbReference type="PROSITE" id="PS50969"/>
    </source>
</evidence>
<dbReference type="GO" id="GO:0005634">
    <property type="term" value="C:nucleus"/>
    <property type="evidence" value="ECO:0007669"/>
    <property type="project" value="UniProtKB-SubCell"/>
</dbReference>
<evidence type="ECO:0000313" key="8">
    <source>
        <dbReference type="EMBL" id="KAK9177423.1"/>
    </source>
</evidence>
<feature type="domain" description="FCP1 homology" evidence="7">
    <location>
        <begin position="48"/>
        <end position="197"/>
    </location>
</feature>
<proteinExistence type="predicted"/>
<keyword evidence="4" id="KW-0539">Nucleus</keyword>
<evidence type="ECO:0000256" key="6">
    <source>
        <dbReference type="ARBA" id="ARBA00048336"/>
    </source>
</evidence>
<dbReference type="Gene3D" id="3.40.50.1000">
    <property type="entry name" value="HAD superfamily/HAD-like"/>
    <property type="match status" value="1"/>
</dbReference>
<evidence type="ECO:0000256" key="1">
    <source>
        <dbReference type="ARBA" id="ARBA00004123"/>
    </source>
</evidence>
<dbReference type="SUPFAM" id="SSF56784">
    <property type="entry name" value="HAD-like"/>
    <property type="match status" value="1"/>
</dbReference>
<evidence type="ECO:0000256" key="2">
    <source>
        <dbReference type="ARBA" id="ARBA00013081"/>
    </source>
</evidence>
<dbReference type="InterPro" id="IPR004274">
    <property type="entry name" value="FCP1_dom"/>
</dbReference>
<dbReference type="Proteomes" id="UP001428341">
    <property type="component" value="Unassembled WGS sequence"/>
</dbReference>
<sequence length="197" mass="23317">MQKVSEFSSMVDELPEEQMAAELRWNIRIKIQRTRSFKSDEKKHKGFVEERKLQLVLNLDHTLLHCRNIKSLSSGEKYLKKQIHSFIGSLFQMANDKLVKLRPFVRTFLEQASSLVDIYLCTMSTRCYAKAAVKLLDLDSKYFSSRIIAREDFNGKDRNLTPQLRIWSLRNLRIVYGQSKRRSSWYKRRSSWYIQGG</sequence>
<dbReference type="GO" id="GO:0008420">
    <property type="term" value="F:RNA polymerase II CTD heptapeptide repeat phosphatase activity"/>
    <property type="evidence" value="ECO:0007669"/>
    <property type="project" value="InterPro"/>
</dbReference>
<organism evidence="8 9">
    <name type="scientific">Citrus x changshan-huyou</name>
    <dbReference type="NCBI Taxonomy" id="2935761"/>
    <lineage>
        <taxon>Eukaryota</taxon>
        <taxon>Viridiplantae</taxon>
        <taxon>Streptophyta</taxon>
        <taxon>Embryophyta</taxon>
        <taxon>Tracheophyta</taxon>
        <taxon>Spermatophyta</taxon>
        <taxon>Magnoliopsida</taxon>
        <taxon>eudicotyledons</taxon>
        <taxon>Gunneridae</taxon>
        <taxon>Pentapetalae</taxon>
        <taxon>rosids</taxon>
        <taxon>malvids</taxon>
        <taxon>Sapindales</taxon>
        <taxon>Rutaceae</taxon>
        <taxon>Aurantioideae</taxon>
        <taxon>Citrus</taxon>
    </lineage>
</organism>
<evidence type="ECO:0000256" key="5">
    <source>
        <dbReference type="ARBA" id="ARBA00047761"/>
    </source>
</evidence>
<evidence type="ECO:0000256" key="3">
    <source>
        <dbReference type="ARBA" id="ARBA00022801"/>
    </source>
</evidence>
<dbReference type="EMBL" id="JBCGBO010000025">
    <property type="protein sequence ID" value="KAK9177423.1"/>
    <property type="molecule type" value="Genomic_DNA"/>
</dbReference>
<name>A0AAP0QB36_9ROSI</name>
<accession>A0AAP0QB36</accession>
<dbReference type="PROSITE" id="PS50969">
    <property type="entry name" value="FCP1"/>
    <property type="match status" value="1"/>
</dbReference>
<dbReference type="SMART" id="SM00577">
    <property type="entry name" value="CPDc"/>
    <property type="match status" value="1"/>
</dbReference>
<evidence type="ECO:0000256" key="4">
    <source>
        <dbReference type="ARBA" id="ARBA00023242"/>
    </source>
</evidence>
<dbReference type="PANTHER" id="PTHR23081">
    <property type="entry name" value="RNA POLYMERASE II CTD PHOSPHATASE"/>
    <property type="match status" value="1"/>
</dbReference>
<dbReference type="EC" id="3.1.3.16" evidence="2"/>
<comment type="caution">
    <text evidence="8">The sequence shown here is derived from an EMBL/GenBank/DDBJ whole genome shotgun (WGS) entry which is preliminary data.</text>
</comment>
<gene>
    <name evidence="8" type="ORF">WN944_029445</name>
</gene>
<comment type="subcellular location">
    <subcellularLocation>
        <location evidence="1">Nucleus</location>
    </subcellularLocation>
</comment>
<keyword evidence="9" id="KW-1185">Reference proteome</keyword>
<dbReference type="InterPro" id="IPR023214">
    <property type="entry name" value="HAD_sf"/>
</dbReference>
<keyword evidence="3" id="KW-0378">Hydrolase</keyword>
<reference evidence="8 9" key="1">
    <citation type="submission" date="2024-05" db="EMBL/GenBank/DDBJ databases">
        <title>Haplotype-resolved chromosome-level genome assembly of Huyou (Citrus changshanensis).</title>
        <authorList>
            <person name="Miao C."/>
            <person name="Chen W."/>
            <person name="Wu Y."/>
            <person name="Wang L."/>
            <person name="Zhao S."/>
            <person name="Grierson D."/>
            <person name="Xu C."/>
            <person name="Chen K."/>
        </authorList>
    </citation>
    <scope>NUCLEOTIDE SEQUENCE [LARGE SCALE GENOMIC DNA]</scope>
    <source>
        <strain evidence="8">01-14</strain>
        <tissue evidence="8">Leaf</tissue>
    </source>
</reference>
<dbReference type="Pfam" id="PF03031">
    <property type="entry name" value="NIF"/>
    <property type="match status" value="1"/>
</dbReference>
<protein>
    <recommendedName>
        <fullName evidence="2">protein-serine/threonine phosphatase</fullName>
        <ecNumber evidence="2">3.1.3.16</ecNumber>
    </recommendedName>
</protein>